<dbReference type="PANTHER" id="PTHR28083:SF1">
    <property type="entry name" value="GOOD FOR FULL DBP5 ACTIVITY PROTEIN 2"/>
    <property type="match status" value="1"/>
</dbReference>
<dbReference type="GeneID" id="92006934"/>
<gene>
    <name evidence="3" type="ORF">SLS55_002849</name>
</gene>
<keyword evidence="4" id="KW-1185">Reference proteome</keyword>
<proteinExistence type="predicted"/>
<feature type="domain" description="Gfd2/YDR514C-like C-terminal" evidence="2">
    <location>
        <begin position="126"/>
        <end position="310"/>
    </location>
</feature>
<feature type="compositionally biased region" description="Basic and acidic residues" evidence="1">
    <location>
        <begin position="413"/>
        <end position="454"/>
    </location>
</feature>
<evidence type="ECO:0000259" key="2">
    <source>
        <dbReference type="Pfam" id="PF21762"/>
    </source>
</evidence>
<sequence>MHRLHLRRVVASKPMPTKTPRPTIGFWVRNPLTIGFHHSARGLASVTCEPDSSQAGGSPSAQHPSAGSPEMPSSPKAAEGTPDSAVPLQRPTKEPSPATLALLRQYLGLHNQTEPQSESTPVLEPIFVAIDVEAYERATSKITEVGIAKLDSRTLPSPPATASDWTNRIHTQHYIIEEHKHLLNKRFVKGCPDKFQFGRSRTVPLLGMRSILKTNFTIKDESIAASPGKEPLRDIVLVGHDVGGDLKWMSQLGFPLAQMPRLVGLVDTRKLTVTLNLPNGLEKLLHALGEKPEYLHNGGNDANWTMQSALLLALYGSVFPEPTSMAIARQVREEKMRIQEMKQAAMKQRVREVREAKEGLRSQSEEVEKQKPQKLREAKQALRSQSEGVEKQMEQKELAVDQPTQAGGKRRSKLDPLELRWKKRAVIRERIQLSKQSRPKERPAKDNKPKDSKP</sequence>
<organism evidence="3 4">
    <name type="scientific">Diplodia seriata</name>
    <dbReference type="NCBI Taxonomy" id="420778"/>
    <lineage>
        <taxon>Eukaryota</taxon>
        <taxon>Fungi</taxon>
        <taxon>Dikarya</taxon>
        <taxon>Ascomycota</taxon>
        <taxon>Pezizomycotina</taxon>
        <taxon>Dothideomycetes</taxon>
        <taxon>Dothideomycetes incertae sedis</taxon>
        <taxon>Botryosphaeriales</taxon>
        <taxon>Botryosphaeriaceae</taxon>
        <taxon>Diplodia</taxon>
    </lineage>
</organism>
<feature type="region of interest" description="Disordered" evidence="1">
    <location>
        <begin position="46"/>
        <end position="94"/>
    </location>
</feature>
<dbReference type="InterPro" id="IPR012337">
    <property type="entry name" value="RNaseH-like_sf"/>
</dbReference>
<feature type="compositionally biased region" description="Polar residues" evidence="1">
    <location>
        <begin position="50"/>
        <end position="65"/>
    </location>
</feature>
<dbReference type="InterPro" id="IPR040151">
    <property type="entry name" value="Gfd2/YDR514C-like"/>
</dbReference>
<evidence type="ECO:0000256" key="1">
    <source>
        <dbReference type="SAM" id="MobiDB-lite"/>
    </source>
</evidence>
<name>A0ABR3CLA6_9PEZI</name>
<accession>A0ABR3CLA6</accession>
<dbReference type="Proteomes" id="UP001430584">
    <property type="component" value="Unassembled WGS sequence"/>
</dbReference>
<comment type="caution">
    <text evidence="3">The sequence shown here is derived from an EMBL/GenBank/DDBJ whole genome shotgun (WGS) entry which is preliminary data.</text>
</comment>
<feature type="region of interest" description="Disordered" evidence="1">
    <location>
        <begin position="1"/>
        <end position="22"/>
    </location>
</feature>
<reference evidence="3 4" key="1">
    <citation type="submission" date="2024-02" db="EMBL/GenBank/DDBJ databases">
        <title>De novo assembly and annotation of 12 fungi associated with fruit tree decline syndrome in Ontario, Canada.</title>
        <authorList>
            <person name="Sulman M."/>
            <person name="Ellouze W."/>
            <person name="Ilyukhin E."/>
        </authorList>
    </citation>
    <scope>NUCLEOTIDE SEQUENCE [LARGE SCALE GENOMIC DNA]</scope>
    <source>
        <strain evidence="3 4">FDS-637</strain>
    </source>
</reference>
<evidence type="ECO:0000313" key="3">
    <source>
        <dbReference type="EMBL" id="KAL0261419.1"/>
    </source>
</evidence>
<feature type="compositionally biased region" description="Basic and acidic residues" evidence="1">
    <location>
        <begin position="349"/>
        <end position="380"/>
    </location>
</feature>
<feature type="region of interest" description="Disordered" evidence="1">
    <location>
        <begin position="349"/>
        <end position="454"/>
    </location>
</feature>
<protein>
    <recommendedName>
        <fullName evidence="2">Gfd2/YDR514C-like C-terminal domain-containing protein</fullName>
    </recommendedName>
</protein>
<dbReference type="EMBL" id="JAJVCZ030000003">
    <property type="protein sequence ID" value="KAL0261419.1"/>
    <property type="molecule type" value="Genomic_DNA"/>
</dbReference>
<dbReference type="SUPFAM" id="SSF53098">
    <property type="entry name" value="Ribonuclease H-like"/>
    <property type="match status" value="1"/>
</dbReference>
<dbReference type="RefSeq" id="XP_066634448.1">
    <property type="nucleotide sequence ID" value="XM_066774329.1"/>
</dbReference>
<evidence type="ECO:0000313" key="4">
    <source>
        <dbReference type="Proteomes" id="UP001430584"/>
    </source>
</evidence>
<dbReference type="InterPro" id="IPR048519">
    <property type="entry name" value="Gfd2/YDR514C-like_C"/>
</dbReference>
<dbReference type="PANTHER" id="PTHR28083">
    <property type="entry name" value="GOOD FOR FULL DBP5 ACTIVITY PROTEIN 2"/>
    <property type="match status" value="1"/>
</dbReference>
<dbReference type="Pfam" id="PF21762">
    <property type="entry name" value="DEDDh_C"/>
    <property type="match status" value="1"/>
</dbReference>
<feature type="compositionally biased region" description="Basic residues" evidence="1">
    <location>
        <begin position="1"/>
        <end position="10"/>
    </location>
</feature>
<feature type="compositionally biased region" description="Basic and acidic residues" evidence="1">
    <location>
        <begin position="388"/>
        <end position="399"/>
    </location>
</feature>